<dbReference type="Proteomes" id="UP000886998">
    <property type="component" value="Unassembled WGS sequence"/>
</dbReference>
<reference evidence="1" key="1">
    <citation type="submission" date="2020-08" db="EMBL/GenBank/DDBJ databases">
        <title>Multicomponent nature underlies the extraordinary mechanical properties of spider dragline silk.</title>
        <authorList>
            <person name="Kono N."/>
            <person name="Nakamura H."/>
            <person name="Mori M."/>
            <person name="Yoshida Y."/>
            <person name="Ohtoshi R."/>
            <person name="Malay A.D."/>
            <person name="Moran D.A.P."/>
            <person name="Tomita M."/>
            <person name="Numata K."/>
            <person name="Arakawa K."/>
        </authorList>
    </citation>
    <scope>NUCLEOTIDE SEQUENCE</scope>
</reference>
<dbReference type="EMBL" id="BMAV01009827">
    <property type="protein sequence ID" value="GFY54335.1"/>
    <property type="molecule type" value="Genomic_DNA"/>
</dbReference>
<accession>A0A8X6XIM6</accession>
<proteinExistence type="predicted"/>
<evidence type="ECO:0000313" key="1">
    <source>
        <dbReference type="EMBL" id="GFY54335.1"/>
    </source>
</evidence>
<keyword evidence="2" id="KW-1185">Reference proteome</keyword>
<organism evidence="1 2">
    <name type="scientific">Trichonephila inaurata madagascariensis</name>
    <dbReference type="NCBI Taxonomy" id="2747483"/>
    <lineage>
        <taxon>Eukaryota</taxon>
        <taxon>Metazoa</taxon>
        <taxon>Ecdysozoa</taxon>
        <taxon>Arthropoda</taxon>
        <taxon>Chelicerata</taxon>
        <taxon>Arachnida</taxon>
        <taxon>Araneae</taxon>
        <taxon>Araneomorphae</taxon>
        <taxon>Entelegynae</taxon>
        <taxon>Araneoidea</taxon>
        <taxon>Nephilidae</taxon>
        <taxon>Trichonephila</taxon>
        <taxon>Trichonephila inaurata</taxon>
    </lineage>
</organism>
<name>A0A8X6XIM6_9ARAC</name>
<sequence length="129" mass="14670">MNSEKQMLQTHQKTGCFLSRRVIDTHVTGRPVQVPSIDQWDGRKEIHSSCQVRRVPRELSRSRSFRSSRRLRGSDVGNLFKGGETCGRIPSMVQIYRGDWMVNITCFAFAPKDVWRVAPTADGLLGMCT</sequence>
<dbReference type="OrthoDB" id="10442118at2759"/>
<comment type="caution">
    <text evidence="1">The sequence shown here is derived from an EMBL/GenBank/DDBJ whole genome shotgun (WGS) entry which is preliminary data.</text>
</comment>
<gene>
    <name evidence="1" type="ORF">TNIN_400661</name>
</gene>
<dbReference type="AlphaFoldDB" id="A0A8X6XIM6"/>
<evidence type="ECO:0000313" key="2">
    <source>
        <dbReference type="Proteomes" id="UP000886998"/>
    </source>
</evidence>
<protein>
    <submittedName>
        <fullName evidence="1">Uncharacterized protein</fullName>
    </submittedName>
</protein>